<protein>
    <submittedName>
        <fullName evidence="1">Uncharacterized protein</fullName>
    </submittedName>
</protein>
<proteinExistence type="predicted"/>
<evidence type="ECO:0000313" key="1">
    <source>
        <dbReference type="EMBL" id="RFU38926.1"/>
    </source>
</evidence>
<reference evidence="1 2" key="1">
    <citation type="submission" date="2018-08" db="EMBL/GenBank/DDBJ databases">
        <title>Actinomadura jelena sp. nov., a novel Actinomycete isolated from soil in Chad.</title>
        <authorList>
            <person name="Shi L."/>
        </authorList>
    </citation>
    <scope>NUCLEOTIDE SEQUENCE [LARGE SCALE GENOMIC DNA]</scope>
    <source>
        <strain evidence="1 2">NEAU-G17</strain>
    </source>
</reference>
<dbReference type="OrthoDB" id="247580at2"/>
<name>A0A372JGI1_9ACTN</name>
<comment type="caution">
    <text evidence="1">The sequence shown here is derived from an EMBL/GenBank/DDBJ whole genome shotgun (WGS) entry which is preliminary data.</text>
</comment>
<organism evidence="1 2">
    <name type="scientific">Actinomadura logoneensis</name>
    <dbReference type="NCBI Taxonomy" id="2293572"/>
    <lineage>
        <taxon>Bacteria</taxon>
        <taxon>Bacillati</taxon>
        <taxon>Actinomycetota</taxon>
        <taxon>Actinomycetes</taxon>
        <taxon>Streptosporangiales</taxon>
        <taxon>Thermomonosporaceae</taxon>
        <taxon>Actinomadura</taxon>
    </lineage>
</organism>
<dbReference type="Gene3D" id="2.60.120.430">
    <property type="entry name" value="Galactose-binding lectin"/>
    <property type="match status" value="1"/>
</dbReference>
<gene>
    <name evidence="1" type="ORF">DZF91_25125</name>
</gene>
<dbReference type="EMBL" id="QURH01000649">
    <property type="protein sequence ID" value="RFU38926.1"/>
    <property type="molecule type" value="Genomic_DNA"/>
</dbReference>
<evidence type="ECO:0000313" key="2">
    <source>
        <dbReference type="Proteomes" id="UP000261811"/>
    </source>
</evidence>
<sequence length="117" mass="12654">MDATSGWQGTGLTVKAGRRIGIDFQGGGWTVDRRRFPEVGPRGYDSAADQRIWQGCKLDPKLDYGVLLGRVGGGSWFVVGSHDAVTAPDSGPLELRIHDQDHCLVDNAGSLLLKLTY</sequence>
<dbReference type="RefSeq" id="WP_117359706.1">
    <property type="nucleotide sequence ID" value="NZ_QURH01000649.1"/>
</dbReference>
<dbReference type="AlphaFoldDB" id="A0A372JGI1"/>
<accession>A0A372JGI1</accession>
<keyword evidence="2" id="KW-1185">Reference proteome</keyword>
<dbReference type="Proteomes" id="UP000261811">
    <property type="component" value="Unassembled WGS sequence"/>
</dbReference>